<feature type="transmembrane region" description="Helical" evidence="6">
    <location>
        <begin position="150"/>
        <end position="168"/>
    </location>
</feature>
<dbReference type="Pfam" id="PF00482">
    <property type="entry name" value="T2SSF"/>
    <property type="match status" value="1"/>
</dbReference>
<feature type="transmembrane region" description="Helical" evidence="6">
    <location>
        <begin position="15"/>
        <end position="36"/>
    </location>
</feature>
<dbReference type="EMBL" id="QUQO01000001">
    <property type="protein sequence ID" value="RFB05783.1"/>
    <property type="molecule type" value="Genomic_DNA"/>
</dbReference>
<evidence type="ECO:0000256" key="4">
    <source>
        <dbReference type="ARBA" id="ARBA00022989"/>
    </source>
</evidence>
<feature type="transmembrane region" description="Helical" evidence="6">
    <location>
        <begin position="298"/>
        <end position="322"/>
    </location>
</feature>
<dbReference type="GO" id="GO:0005886">
    <property type="term" value="C:plasma membrane"/>
    <property type="evidence" value="ECO:0007669"/>
    <property type="project" value="UniProtKB-SubCell"/>
</dbReference>
<keyword evidence="3 6" id="KW-0812">Transmembrane</keyword>
<evidence type="ECO:0000313" key="8">
    <source>
        <dbReference type="EMBL" id="RFB05783.1"/>
    </source>
</evidence>
<evidence type="ECO:0000313" key="9">
    <source>
        <dbReference type="Proteomes" id="UP000264589"/>
    </source>
</evidence>
<comment type="caution">
    <text evidence="8">The sequence shown here is derived from an EMBL/GenBank/DDBJ whole genome shotgun (WGS) entry which is preliminary data.</text>
</comment>
<keyword evidence="5 6" id="KW-0472">Membrane</keyword>
<protein>
    <submittedName>
        <fullName evidence="8">Type II secretion system F family protein</fullName>
    </submittedName>
</protein>
<accession>A0A371RK06</accession>
<name>A0A371RK06_9PROT</name>
<evidence type="ECO:0000256" key="1">
    <source>
        <dbReference type="ARBA" id="ARBA00004651"/>
    </source>
</evidence>
<dbReference type="PANTHER" id="PTHR35007">
    <property type="entry name" value="INTEGRAL MEMBRANE PROTEIN-RELATED"/>
    <property type="match status" value="1"/>
</dbReference>
<sequence length="346" mass="37836">MMDIIETITNRQVQIGILAGLAVFATAMTLVAPLFATGDLGKRAKKVADYKERLREQSRADIKASQKKSTSLRTASAKGFAQRMVEQFNLLEVFDANTARKQQIQAGWRGERPLVTYMMARVVTPIIALLVAIFYIYVLEVGGLSSFMKLIASFGALIVGFYLPQLYVSNAVTKRRQKIQLAFPDSLDLMLICVESGMSIEAAMQKVTEEVATTCPELAEEYGLTTAELSYLQDRKIAYANLGERTGLEGVKAVVTALIQSEQYGTPLGQSLRVMAAENRELRMQEAEKKAAALPPKLTVPMILFFLPVLFVVILGPGALIAMGKGEEEGDRAIVQNATDGQNSGN</sequence>
<organism evidence="8 9">
    <name type="scientific">Parvularcula marina</name>
    <dbReference type="NCBI Taxonomy" id="2292771"/>
    <lineage>
        <taxon>Bacteria</taxon>
        <taxon>Pseudomonadati</taxon>
        <taxon>Pseudomonadota</taxon>
        <taxon>Alphaproteobacteria</taxon>
        <taxon>Parvularculales</taxon>
        <taxon>Parvularculaceae</taxon>
        <taxon>Parvularcula</taxon>
    </lineage>
</organism>
<feature type="transmembrane region" description="Helical" evidence="6">
    <location>
        <begin position="118"/>
        <end position="138"/>
    </location>
</feature>
<dbReference type="AlphaFoldDB" id="A0A371RK06"/>
<dbReference type="Proteomes" id="UP000264589">
    <property type="component" value="Unassembled WGS sequence"/>
</dbReference>
<dbReference type="OrthoDB" id="9810662at2"/>
<evidence type="ECO:0000256" key="3">
    <source>
        <dbReference type="ARBA" id="ARBA00022692"/>
    </source>
</evidence>
<comment type="subcellular location">
    <subcellularLocation>
        <location evidence="1">Cell membrane</location>
        <topology evidence="1">Multi-pass membrane protein</topology>
    </subcellularLocation>
</comment>
<feature type="domain" description="Type II secretion system protein GspF" evidence="7">
    <location>
        <begin position="187"/>
        <end position="315"/>
    </location>
</feature>
<evidence type="ECO:0000256" key="2">
    <source>
        <dbReference type="ARBA" id="ARBA00022475"/>
    </source>
</evidence>
<dbReference type="InParanoid" id="A0A371RK06"/>
<dbReference type="InterPro" id="IPR018076">
    <property type="entry name" value="T2SS_GspF_dom"/>
</dbReference>
<keyword evidence="4 6" id="KW-1133">Transmembrane helix</keyword>
<dbReference type="RefSeq" id="WP_116392416.1">
    <property type="nucleotide sequence ID" value="NZ_QUQO01000001.1"/>
</dbReference>
<evidence type="ECO:0000259" key="7">
    <source>
        <dbReference type="Pfam" id="PF00482"/>
    </source>
</evidence>
<dbReference type="PANTHER" id="PTHR35007:SF2">
    <property type="entry name" value="PILUS ASSEMBLE PROTEIN"/>
    <property type="match status" value="1"/>
</dbReference>
<proteinExistence type="predicted"/>
<evidence type="ECO:0000256" key="5">
    <source>
        <dbReference type="ARBA" id="ARBA00023136"/>
    </source>
</evidence>
<keyword evidence="2" id="KW-1003">Cell membrane</keyword>
<keyword evidence="9" id="KW-1185">Reference proteome</keyword>
<gene>
    <name evidence="8" type="ORF">DX908_11195</name>
</gene>
<evidence type="ECO:0000256" key="6">
    <source>
        <dbReference type="SAM" id="Phobius"/>
    </source>
</evidence>
<reference evidence="8 9" key="1">
    <citation type="submission" date="2018-08" db="EMBL/GenBank/DDBJ databases">
        <title>Parvularcula sp. SM1705, isolated from surface water of the South Sea China.</title>
        <authorList>
            <person name="Sun L."/>
        </authorList>
    </citation>
    <scope>NUCLEOTIDE SEQUENCE [LARGE SCALE GENOMIC DNA]</scope>
    <source>
        <strain evidence="8 9">SM1705</strain>
    </source>
</reference>